<dbReference type="Proteomes" id="UP000026913">
    <property type="component" value="Plasmid unnamed"/>
</dbReference>
<geneLocation type="plasmid" evidence="3"/>
<dbReference type="HOGENOM" id="CLU_2207797_0_0_6"/>
<gene>
    <name evidence="2" type="ORF">OU5_P0458</name>
</gene>
<protein>
    <recommendedName>
        <fullName evidence="1">DUF5983 domain-containing protein</fullName>
    </recommendedName>
</protein>
<name>A0A024EMD6_9PSED</name>
<dbReference type="OrthoDB" id="6906263at2"/>
<dbReference type="RefSeq" id="WP_125919922.1">
    <property type="nucleotide sequence ID" value="NZ_CP005961.1"/>
</dbReference>
<dbReference type="AlphaFoldDB" id="A0A024EMD6"/>
<dbReference type="InterPro" id="IPR046025">
    <property type="entry name" value="DUF5983"/>
</dbReference>
<sequence length="107" mass="12343">MNLPTCKSVELCTNHLRKSDAELLEHLAARHFQRFHCEGWNGPVVLKTRYGFVIPIGELTVRGIIESGASTEFRDILNWCISPEENVTYLGFDRDGYLDEDVPQFEW</sequence>
<evidence type="ECO:0000313" key="3">
    <source>
        <dbReference type="Proteomes" id="UP000026913"/>
    </source>
</evidence>
<accession>A0A024EMD6</accession>
<organism evidence="2 3">
    <name type="scientific">Pseudomonas mandelii JR-1</name>
    <dbReference type="NCBI Taxonomy" id="1147786"/>
    <lineage>
        <taxon>Bacteria</taxon>
        <taxon>Pseudomonadati</taxon>
        <taxon>Pseudomonadota</taxon>
        <taxon>Gammaproteobacteria</taxon>
        <taxon>Pseudomonadales</taxon>
        <taxon>Pseudomonadaceae</taxon>
        <taxon>Pseudomonas</taxon>
    </lineage>
</organism>
<proteinExistence type="predicted"/>
<feature type="domain" description="DUF5983" evidence="1">
    <location>
        <begin position="9"/>
        <end position="107"/>
    </location>
</feature>
<reference evidence="2 3" key="1">
    <citation type="journal article" date="2012" name="J. Bacteriol.">
        <title>Genome sequence of cold-adapted Pseudomonas mandelii strain JR-1.</title>
        <authorList>
            <person name="Jang S.H."/>
            <person name="Kim J."/>
            <person name="Kim J."/>
            <person name="Hong S."/>
            <person name="Lee C."/>
        </authorList>
    </citation>
    <scope>NUCLEOTIDE SEQUENCE [LARGE SCALE GENOMIC DNA]</scope>
    <source>
        <strain evidence="2 3">JR-1</strain>
        <plasmid evidence="3">Plasmid</plasmid>
    </source>
</reference>
<dbReference type="KEGG" id="pman:OU5_P0458"/>
<keyword evidence="2" id="KW-0614">Plasmid</keyword>
<dbReference type="Pfam" id="PF19419">
    <property type="entry name" value="DUF5983"/>
    <property type="match status" value="1"/>
</dbReference>
<evidence type="ECO:0000259" key="1">
    <source>
        <dbReference type="Pfam" id="PF19419"/>
    </source>
</evidence>
<dbReference type="EMBL" id="CP005961">
    <property type="protein sequence ID" value="AHZ73710.1"/>
    <property type="molecule type" value="Genomic_DNA"/>
</dbReference>
<evidence type="ECO:0000313" key="2">
    <source>
        <dbReference type="EMBL" id="AHZ73710.1"/>
    </source>
</evidence>